<dbReference type="Proteomes" id="UP000324222">
    <property type="component" value="Unassembled WGS sequence"/>
</dbReference>
<protein>
    <submittedName>
        <fullName evidence="2">Uncharacterized protein</fullName>
    </submittedName>
</protein>
<sequence length="239" mass="26617">MTMLKNRAWLRSDGRHTLNLTNVTQTNQQHGHHPPLRRVAGQGPISPTTPPPASRNSHDPSPPTLTPPSPHPSLPHKPRLSTVKRPEVSPPLPPKPGGAAQAPEPHIPRDVIVQCPLCRSEVSTSKLQTNRYVLAHMRDLARLSLLSPISPFPAPTSSQYPHPSAPNEEYWCEDCKQVATDTCSQHKLLLFSEWLETQKATLESLQMALEDQLTQHTTYIEEVRVAMKGIYYALNKATK</sequence>
<keyword evidence="3" id="KW-1185">Reference proteome</keyword>
<proteinExistence type="predicted"/>
<comment type="caution">
    <text evidence="2">The sequence shown here is derived from an EMBL/GenBank/DDBJ whole genome shotgun (WGS) entry which is preliminary data.</text>
</comment>
<name>A0A5B7D9K3_PORTR</name>
<feature type="compositionally biased region" description="Pro residues" evidence="1">
    <location>
        <begin position="60"/>
        <end position="73"/>
    </location>
</feature>
<accession>A0A5B7D9K3</accession>
<feature type="region of interest" description="Disordered" evidence="1">
    <location>
        <begin position="25"/>
        <end position="105"/>
    </location>
</feature>
<organism evidence="2 3">
    <name type="scientific">Portunus trituberculatus</name>
    <name type="common">Swimming crab</name>
    <name type="synonym">Neptunus trituberculatus</name>
    <dbReference type="NCBI Taxonomy" id="210409"/>
    <lineage>
        <taxon>Eukaryota</taxon>
        <taxon>Metazoa</taxon>
        <taxon>Ecdysozoa</taxon>
        <taxon>Arthropoda</taxon>
        <taxon>Crustacea</taxon>
        <taxon>Multicrustacea</taxon>
        <taxon>Malacostraca</taxon>
        <taxon>Eumalacostraca</taxon>
        <taxon>Eucarida</taxon>
        <taxon>Decapoda</taxon>
        <taxon>Pleocyemata</taxon>
        <taxon>Brachyura</taxon>
        <taxon>Eubrachyura</taxon>
        <taxon>Portunoidea</taxon>
        <taxon>Portunidae</taxon>
        <taxon>Portuninae</taxon>
        <taxon>Portunus</taxon>
    </lineage>
</organism>
<dbReference type="AlphaFoldDB" id="A0A5B7D9K3"/>
<evidence type="ECO:0000256" key="1">
    <source>
        <dbReference type="SAM" id="MobiDB-lite"/>
    </source>
</evidence>
<evidence type="ECO:0000313" key="2">
    <source>
        <dbReference type="EMBL" id="MPC17873.1"/>
    </source>
</evidence>
<dbReference type="EMBL" id="VSRR010000627">
    <property type="protein sequence ID" value="MPC17873.1"/>
    <property type="molecule type" value="Genomic_DNA"/>
</dbReference>
<evidence type="ECO:0000313" key="3">
    <source>
        <dbReference type="Proteomes" id="UP000324222"/>
    </source>
</evidence>
<dbReference type="OrthoDB" id="6379107at2759"/>
<reference evidence="2 3" key="1">
    <citation type="submission" date="2019-05" db="EMBL/GenBank/DDBJ databases">
        <title>Another draft genome of Portunus trituberculatus and its Hox gene families provides insights of decapod evolution.</title>
        <authorList>
            <person name="Jeong J.-H."/>
            <person name="Song I."/>
            <person name="Kim S."/>
            <person name="Choi T."/>
            <person name="Kim D."/>
            <person name="Ryu S."/>
            <person name="Kim W."/>
        </authorList>
    </citation>
    <scope>NUCLEOTIDE SEQUENCE [LARGE SCALE GENOMIC DNA]</scope>
    <source>
        <tissue evidence="2">Muscle</tissue>
    </source>
</reference>
<gene>
    <name evidence="2" type="ORF">E2C01_010742</name>
</gene>